<accession>A0A553JLG1</accession>
<dbReference type="RefSeq" id="WP_144041325.1">
    <property type="nucleotide sequence ID" value="NZ_BMPL01000018.1"/>
</dbReference>
<dbReference type="Proteomes" id="UP000318126">
    <property type="component" value="Unassembled WGS sequence"/>
</dbReference>
<organism evidence="2 3">
    <name type="scientific">Shewanella hanedai</name>
    <name type="common">Alteromonas hanedai</name>
    <dbReference type="NCBI Taxonomy" id="25"/>
    <lineage>
        <taxon>Bacteria</taxon>
        <taxon>Pseudomonadati</taxon>
        <taxon>Pseudomonadota</taxon>
        <taxon>Gammaproteobacteria</taxon>
        <taxon>Alteromonadales</taxon>
        <taxon>Shewanellaceae</taxon>
        <taxon>Shewanella</taxon>
    </lineage>
</organism>
<protein>
    <recommendedName>
        <fullName evidence="1">Cytochrome P460 domain-containing protein</fullName>
    </recommendedName>
</protein>
<name>A0A553JLG1_SHEHA</name>
<proteinExistence type="predicted"/>
<dbReference type="Pfam" id="PF16694">
    <property type="entry name" value="Cytochrome_P460"/>
    <property type="match status" value="1"/>
</dbReference>
<keyword evidence="3" id="KW-1185">Reference proteome</keyword>
<comment type="caution">
    <text evidence="2">The sequence shown here is derived from an EMBL/GenBank/DDBJ whole genome shotgun (WGS) entry which is preliminary data.</text>
</comment>
<dbReference type="InterPro" id="IPR038142">
    <property type="entry name" value="Cytochrome_P460_sp"/>
</dbReference>
<feature type="domain" description="Cytochrome P460" evidence="1">
    <location>
        <begin position="1"/>
        <end position="56"/>
    </location>
</feature>
<dbReference type="OrthoDB" id="511546at2"/>
<gene>
    <name evidence="2" type="ORF">FN961_16330</name>
</gene>
<dbReference type="Gene3D" id="3.50.70.20">
    <property type="entry name" value="Cytochrome P460"/>
    <property type="match status" value="1"/>
</dbReference>
<dbReference type="AlphaFoldDB" id="A0A553JLG1"/>
<sequence>MVKDSQNRFADNPIWGEGWSWALFKPDNLEQNQAKNYKTDCLACHVPAKNTDWIYTDAYPALNQ</sequence>
<evidence type="ECO:0000259" key="1">
    <source>
        <dbReference type="Pfam" id="PF16694"/>
    </source>
</evidence>
<dbReference type="InterPro" id="IPR032033">
    <property type="entry name" value="Cytochrome_P460"/>
</dbReference>
<evidence type="ECO:0000313" key="3">
    <source>
        <dbReference type="Proteomes" id="UP000318126"/>
    </source>
</evidence>
<reference evidence="3" key="1">
    <citation type="submission" date="2019-07" db="EMBL/GenBank/DDBJ databases">
        <title>Shewanella sp. YLB-08 draft genomic sequence.</title>
        <authorList>
            <person name="Yu L."/>
        </authorList>
    </citation>
    <scope>NUCLEOTIDE SEQUENCE [LARGE SCALE GENOMIC DNA]</scope>
    <source>
        <strain evidence="3">JCM 20706</strain>
    </source>
</reference>
<dbReference type="EMBL" id="VKGK01000021">
    <property type="protein sequence ID" value="TRY13295.1"/>
    <property type="molecule type" value="Genomic_DNA"/>
</dbReference>
<evidence type="ECO:0000313" key="2">
    <source>
        <dbReference type="EMBL" id="TRY13295.1"/>
    </source>
</evidence>